<accession>I4BBV1</accession>
<dbReference type="PATRIC" id="fig|869212.3.peg.4167"/>
<feature type="binding site" evidence="4">
    <location>
        <begin position="55"/>
        <end position="58"/>
    </location>
    <ligand>
        <name>substrate</name>
    </ligand>
</feature>
<evidence type="ECO:0000313" key="7">
    <source>
        <dbReference type="EMBL" id="AFM14758.1"/>
    </source>
</evidence>
<dbReference type="OrthoDB" id="110209at2"/>
<dbReference type="EMBL" id="CP002959">
    <property type="protein sequence ID" value="AFM14758.1"/>
    <property type="molecule type" value="Genomic_DNA"/>
</dbReference>
<sequence length="423" mass="46399">MPQTAILGNFRAYSLSIATHALSDLSDFPDSRAFYTTMAGTPLPAPLSSLLYMATCNRIEVYAEFEESSADALRDAALSALSPVFANMLRREPRLLGGPAVLEHMIAVASGLKSLALGETQIAGQLKRDIAYAEKAGWISGSMATLTRKALETQKKIRTTTGISENWYSLMSLVEAQIADRGLNPIGEAVILVGASEMSAKVARFAMRRGASRFLLVRRELGRAMNAEMRALIEAEPQKFREITLAELQKSPPEFAAGTLVLASSAAEPVILEQDIERLEAARTLLAGAPLVDLSLPANLAPEAARRYAARSISLKTLQEISEVARGERAASARAAEPIIRRAVYQLWLDLLYRENADVVQSYLESKTTQTQTEWHKLANEAALNEKQKRIMYDFLKKEQRRALASHREMILDLIAGGAERPA</sequence>
<protein>
    <recommendedName>
        <fullName evidence="4">Glutamyl-tRNA reductase</fullName>
        <shortName evidence="4">GluTR</shortName>
        <ecNumber evidence="4">1.2.1.70</ecNumber>
    </recommendedName>
</protein>
<dbReference type="InterPro" id="IPR000343">
    <property type="entry name" value="4pyrrol_synth_GluRdtase"/>
</dbReference>
<feature type="binding site" evidence="4">
    <location>
        <position position="125"/>
    </location>
    <ligand>
        <name>substrate</name>
    </ligand>
</feature>
<feature type="binding site" evidence="4">
    <location>
        <begin position="119"/>
        <end position="121"/>
    </location>
    <ligand>
        <name>substrate</name>
    </ligand>
</feature>
<dbReference type="UniPathway" id="UPA00251">
    <property type="reaction ID" value="UER00316"/>
</dbReference>
<dbReference type="HOGENOM" id="CLU_648816_0_0_12"/>
<dbReference type="Gene3D" id="3.30.460.30">
    <property type="entry name" value="Glutamyl-tRNA reductase, N-terminal domain"/>
    <property type="match status" value="1"/>
</dbReference>
<comment type="similarity">
    <text evidence="4">Belongs to the glutamyl-tRNA reductase family.</text>
</comment>
<evidence type="ECO:0000256" key="3">
    <source>
        <dbReference type="ARBA" id="ARBA00023244"/>
    </source>
</evidence>
<dbReference type="GO" id="GO:0050661">
    <property type="term" value="F:NADP binding"/>
    <property type="evidence" value="ECO:0007669"/>
    <property type="project" value="InterPro"/>
</dbReference>
<keyword evidence="1 4" id="KW-0521">NADP</keyword>
<dbReference type="InterPro" id="IPR015895">
    <property type="entry name" value="4pyrrol_synth_GluRdtase_N"/>
</dbReference>
<dbReference type="PANTHER" id="PTHR43013">
    <property type="entry name" value="GLUTAMYL-TRNA REDUCTASE"/>
    <property type="match status" value="1"/>
</dbReference>
<dbReference type="KEGG" id="tpx:Turpa_4125"/>
<comment type="miscellaneous">
    <text evidence="4">During catalysis, the active site Cys acts as a nucleophile attacking the alpha-carbonyl group of tRNA-bound glutamate with the formation of a thioester intermediate between enzyme and glutamate, and the concomitant release of tRNA(Glu). The thioester intermediate is finally reduced by direct hydride transfer from NADPH, to form the product GSA.</text>
</comment>
<evidence type="ECO:0000313" key="8">
    <source>
        <dbReference type="Proteomes" id="UP000006048"/>
    </source>
</evidence>
<comment type="catalytic activity">
    <reaction evidence="4">
        <text>(S)-4-amino-5-oxopentanoate + tRNA(Glu) + NADP(+) = L-glutamyl-tRNA(Glu) + NADPH + H(+)</text>
        <dbReference type="Rhea" id="RHEA:12344"/>
        <dbReference type="Rhea" id="RHEA-COMP:9663"/>
        <dbReference type="Rhea" id="RHEA-COMP:9680"/>
        <dbReference type="ChEBI" id="CHEBI:15378"/>
        <dbReference type="ChEBI" id="CHEBI:57501"/>
        <dbReference type="ChEBI" id="CHEBI:57783"/>
        <dbReference type="ChEBI" id="CHEBI:58349"/>
        <dbReference type="ChEBI" id="CHEBI:78442"/>
        <dbReference type="ChEBI" id="CHEBI:78520"/>
        <dbReference type="EC" id="1.2.1.70"/>
    </reaction>
</comment>
<dbReference type="GO" id="GO:0019353">
    <property type="term" value="P:protoporphyrinogen IX biosynthetic process from glutamate"/>
    <property type="evidence" value="ECO:0007669"/>
    <property type="project" value="TreeGrafter"/>
</dbReference>
<evidence type="ECO:0000259" key="5">
    <source>
        <dbReference type="Pfam" id="PF01488"/>
    </source>
</evidence>
<dbReference type="EC" id="1.2.1.70" evidence="4"/>
<comment type="pathway">
    <text evidence="4">Porphyrin-containing compound metabolism; protoporphyrin-IX biosynthesis; 5-aminolevulinate from L-glutamyl-tRNA(Glu): step 1/2.</text>
</comment>
<name>I4BBV1_TURPD</name>
<dbReference type="InterPro" id="IPR036343">
    <property type="entry name" value="GluRdtase_N_sf"/>
</dbReference>
<keyword evidence="2 4" id="KW-0560">Oxidoreductase</keyword>
<feature type="binding site" evidence="4">
    <location>
        <begin position="194"/>
        <end position="199"/>
    </location>
    <ligand>
        <name>NADP(+)</name>
        <dbReference type="ChEBI" id="CHEBI:58349"/>
    </ligand>
</feature>
<dbReference type="AlphaFoldDB" id="I4BBV1"/>
<comment type="domain">
    <text evidence="4">Possesses an unusual extended V-shaped dimeric structure with each monomer consisting of three distinct domains arranged along a curved 'spinal' alpha-helix. The N-terminal catalytic domain specifically recognizes the glutamate moiety of the substrate. The second domain is the NADPH-binding domain, and the third C-terminal domain is responsible for dimerization.</text>
</comment>
<feature type="active site" description="Nucleophile" evidence="4">
    <location>
        <position position="56"/>
    </location>
</feature>
<reference evidence="7 8" key="1">
    <citation type="submission" date="2012-06" db="EMBL/GenBank/DDBJ databases">
        <title>The complete chromosome of genome of Turneriella parva DSM 21527.</title>
        <authorList>
            <consortium name="US DOE Joint Genome Institute (JGI-PGF)"/>
            <person name="Lucas S."/>
            <person name="Han J."/>
            <person name="Lapidus A."/>
            <person name="Bruce D."/>
            <person name="Goodwin L."/>
            <person name="Pitluck S."/>
            <person name="Peters L."/>
            <person name="Kyrpides N."/>
            <person name="Mavromatis K."/>
            <person name="Ivanova N."/>
            <person name="Mikhailova N."/>
            <person name="Chertkov O."/>
            <person name="Detter J.C."/>
            <person name="Tapia R."/>
            <person name="Han C."/>
            <person name="Land M."/>
            <person name="Hauser L."/>
            <person name="Markowitz V."/>
            <person name="Cheng J.-F."/>
            <person name="Hugenholtz P."/>
            <person name="Woyke T."/>
            <person name="Wu D."/>
            <person name="Gronow S."/>
            <person name="Wellnitz S."/>
            <person name="Brambilla E."/>
            <person name="Klenk H.-P."/>
            <person name="Eisen J.A."/>
        </authorList>
    </citation>
    <scope>NUCLEOTIDE SEQUENCE [LARGE SCALE GENOMIC DNA]</scope>
    <source>
        <strain evidence="8">ATCC BAA-1111 / DSM 21527 / NCTC 11395 / H</strain>
    </source>
</reference>
<dbReference type="RefSeq" id="WP_014805233.1">
    <property type="nucleotide sequence ID" value="NC_018020.1"/>
</dbReference>
<evidence type="ECO:0000256" key="2">
    <source>
        <dbReference type="ARBA" id="ARBA00023002"/>
    </source>
</evidence>
<dbReference type="Gene3D" id="3.40.50.720">
    <property type="entry name" value="NAD(P)-binding Rossmann-like Domain"/>
    <property type="match status" value="1"/>
</dbReference>
<dbReference type="PANTHER" id="PTHR43013:SF1">
    <property type="entry name" value="GLUTAMYL-TRNA REDUCTASE"/>
    <property type="match status" value="1"/>
</dbReference>
<keyword evidence="8" id="KW-1185">Reference proteome</keyword>
<dbReference type="InterPro" id="IPR006151">
    <property type="entry name" value="Shikm_DH/Glu-tRNA_Rdtase"/>
</dbReference>
<dbReference type="Pfam" id="PF05201">
    <property type="entry name" value="GlutR_N"/>
    <property type="match status" value="1"/>
</dbReference>
<evidence type="ECO:0000259" key="6">
    <source>
        <dbReference type="Pfam" id="PF05201"/>
    </source>
</evidence>
<dbReference type="STRING" id="869212.Turpa_4125"/>
<feature type="domain" description="Quinate/shikimate 5-dehydrogenase/glutamyl-tRNA reductase" evidence="5">
    <location>
        <begin position="187"/>
        <end position="321"/>
    </location>
</feature>
<evidence type="ECO:0000256" key="4">
    <source>
        <dbReference type="HAMAP-Rule" id="MF_00087"/>
    </source>
</evidence>
<feature type="domain" description="Glutamyl-tRNA reductase N-terminal" evidence="6">
    <location>
        <begin position="48"/>
        <end position="161"/>
    </location>
</feature>
<dbReference type="GO" id="GO:0008883">
    <property type="term" value="F:glutamyl-tRNA reductase activity"/>
    <property type="evidence" value="ECO:0007669"/>
    <property type="project" value="UniProtKB-UniRule"/>
</dbReference>
<dbReference type="HAMAP" id="MF_00087">
    <property type="entry name" value="Glu_tRNA_reductase"/>
    <property type="match status" value="1"/>
</dbReference>
<feature type="binding site" evidence="4">
    <location>
        <position position="114"/>
    </location>
    <ligand>
        <name>substrate</name>
    </ligand>
</feature>
<dbReference type="SUPFAM" id="SSF69742">
    <property type="entry name" value="Glutamyl tRNA-reductase catalytic, N-terminal domain"/>
    <property type="match status" value="1"/>
</dbReference>
<evidence type="ECO:0000256" key="1">
    <source>
        <dbReference type="ARBA" id="ARBA00022857"/>
    </source>
</evidence>
<keyword evidence="3 4" id="KW-0627">Porphyrin biosynthesis</keyword>
<comment type="function">
    <text evidence="4">Catalyzes the NADPH-dependent reduction of glutamyl-tRNA(Glu) to glutamate 1-semialdehyde (GSA).</text>
</comment>
<organism evidence="7 8">
    <name type="scientific">Turneriella parva (strain ATCC BAA-1111 / DSM 21527 / NCTC 11395 / H)</name>
    <name type="common">Leptospira parva</name>
    <dbReference type="NCBI Taxonomy" id="869212"/>
    <lineage>
        <taxon>Bacteria</taxon>
        <taxon>Pseudomonadati</taxon>
        <taxon>Spirochaetota</taxon>
        <taxon>Spirochaetia</taxon>
        <taxon>Leptospirales</taxon>
        <taxon>Leptospiraceae</taxon>
        <taxon>Turneriella</taxon>
    </lineage>
</organism>
<feature type="site" description="Important for activity" evidence="4">
    <location>
        <position position="104"/>
    </location>
</feature>
<proteinExistence type="inferred from homology"/>
<dbReference type="Pfam" id="PF01488">
    <property type="entry name" value="Shikimate_DH"/>
    <property type="match status" value="1"/>
</dbReference>
<comment type="subunit">
    <text evidence="4">Homodimer.</text>
</comment>
<dbReference type="Proteomes" id="UP000006048">
    <property type="component" value="Chromosome"/>
</dbReference>
<gene>
    <name evidence="4" type="primary">hemA</name>
    <name evidence="7" type="ordered locus">Turpa_4125</name>
</gene>